<accession>A0A0B8T430</accession>
<evidence type="ECO:0000313" key="7">
    <source>
        <dbReference type="Proteomes" id="UP000031802"/>
    </source>
</evidence>
<dbReference type="RefSeq" id="WP_037494394.1">
    <property type="nucleotide sequence ID" value="NZ_JJMU01000002.1"/>
</dbReference>
<dbReference type="InterPro" id="IPR002123">
    <property type="entry name" value="Plipid/glycerol_acylTrfase"/>
</dbReference>
<evidence type="ECO:0000259" key="5">
    <source>
        <dbReference type="SMART" id="SM00563"/>
    </source>
</evidence>
<evidence type="ECO:0000256" key="1">
    <source>
        <dbReference type="ARBA" id="ARBA00005189"/>
    </source>
</evidence>
<feature type="transmembrane region" description="Helical" evidence="4">
    <location>
        <begin position="285"/>
        <end position="302"/>
    </location>
</feature>
<reference evidence="7" key="1">
    <citation type="submission" date="2014-04" db="EMBL/GenBank/DDBJ databases">
        <title>Whole-Genome optical mapping and complete genome sequence of Sphingobacterium deserti sp. nov., a new spaces isolated from desert in the west of China.</title>
        <authorList>
            <person name="Teng C."/>
            <person name="Zhou Z."/>
            <person name="Li X."/>
            <person name="Chen M."/>
            <person name="Lin M."/>
            <person name="Wang L."/>
            <person name="Su S."/>
            <person name="Zhang C."/>
            <person name="Zhang W."/>
        </authorList>
    </citation>
    <scope>NUCLEOTIDE SEQUENCE [LARGE SCALE GENOMIC DNA]</scope>
    <source>
        <strain evidence="7">ACCC05744</strain>
    </source>
</reference>
<dbReference type="PANTHER" id="PTHR10434:SF11">
    <property type="entry name" value="1-ACYL-SN-GLYCEROL-3-PHOSPHATE ACYLTRANSFERASE"/>
    <property type="match status" value="1"/>
</dbReference>
<keyword evidence="4" id="KW-1133">Transmembrane helix</keyword>
<reference evidence="6 7" key="2">
    <citation type="journal article" date="2015" name="PLoS ONE">
        <title>Whole-Genome Optical Mapping and Finished Genome Sequence of Sphingobacterium deserti sp. nov., a New Species Isolated from the Western Desert of China.</title>
        <authorList>
            <person name="Teng C."/>
            <person name="Zhou Z."/>
            <person name="Molnar I."/>
            <person name="Li X."/>
            <person name="Tang R."/>
            <person name="Chen M."/>
            <person name="Wang L."/>
            <person name="Su S."/>
            <person name="Zhang W."/>
            <person name="Lin M."/>
        </authorList>
    </citation>
    <scope>NUCLEOTIDE SEQUENCE [LARGE SCALE GENOMIC DNA]</scope>
    <source>
        <strain evidence="7">ACCC05744</strain>
    </source>
</reference>
<dbReference type="GO" id="GO:0003841">
    <property type="term" value="F:1-acylglycerol-3-phosphate O-acyltransferase activity"/>
    <property type="evidence" value="ECO:0007669"/>
    <property type="project" value="TreeGrafter"/>
</dbReference>
<dbReference type="EMBL" id="JJMU01000002">
    <property type="protein sequence ID" value="KGE16116.1"/>
    <property type="molecule type" value="Genomic_DNA"/>
</dbReference>
<dbReference type="SUPFAM" id="SSF69593">
    <property type="entry name" value="Glycerol-3-phosphate (1)-acyltransferase"/>
    <property type="match status" value="1"/>
</dbReference>
<dbReference type="eggNOG" id="COG0204">
    <property type="taxonomic scope" value="Bacteria"/>
</dbReference>
<evidence type="ECO:0000256" key="2">
    <source>
        <dbReference type="ARBA" id="ARBA00022679"/>
    </source>
</evidence>
<comment type="caution">
    <text evidence="6">The sequence shown here is derived from an EMBL/GenBank/DDBJ whole genome shotgun (WGS) entry which is preliminary data.</text>
</comment>
<name>A0A0B8T430_9SPHI</name>
<gene>
    <name evidence="6" type="ORF">DI53_0231</name>
</gene>
<dbReference type="AlphaFoldDB" id="A0A0B8T430"/>
<dbReference type="OrthoDB" id="9806008at2"/>
<evidence type="ECO:0000313" key="6">
    <source>
        <dbReference type="EMBL" id="KGE16116.1"/>
    </source>
</evidence>
<evidence type="ECO:0000256" key="3">
    <source>
        <dbReference type="ARBA" id="ARBA00023315"/>
    </source>
</evidence>
<keyword evidence="7" id="KW-1185">Reference proteome</keyword>
<protein>
    <submittedName>
        <fullName evidence="6">Phospholipid/glycerol acyltransferase</fullName>
    </submittedName>
</protein>
<dbReference type="GO" id="GO:0006654">
    <property type="term" value="P:phosphatidic acid biosynthetic process"/>
    <property type="evidence" value="ECO:0007669"/>
    <property type="project" value="TreeGrafter"/>
</dbReference>
<feature type="domain" description="Phospholipid/glycerol acyltransferase" evidence="5">
    <location>
        <begin position="35"/>
        <end position="161"/>
    </location>
</feature>
<sequence>MFYTALKYFVRIGLYWYAPDIRQQHLPLATYAGPTVVVSNHPNSLFDALVIAAYCPAEIWFLTRGDIFRHPVANLLLRNLFQLPIFKKSDDEEFAVKNDFTFDECIRLLSRGKHVLIFPEGRSLNIWALQPFMNGGLTSLLERAYRAEVPLQLQPYVLNYNSFRHVPKSVAITALPPVDSTDYIENHRIQAATLIAELRARLRAAMTEKPLAAIPLSDSEQRLLRIPAKIGYYTQFWFYRLWRDYIRKKTADTIFYDSLLFTALLFSYPILVFIISFIIGKLAGFWIGLLCFLLLPASAYCMSRYEHVKTETDLDSRKGNTFGKANSADGKGDT</sequence>
<keyword evidence="4" id="KW-0812">Transmembrane</keyword>
<keyword evidence="2 6" id="KW-0808">Transferase</keyword>
<keyword evidence="3 6" id="KW-0012">Acyltransferase</keyword>
<evidence type="ECO:0000256" key="4">
    <source>
        <dbReference type="SAM" id="Phobius"/>
    </source>
</evidence>
<proteinExistence type="predicted"/>
<feature type="transmembrane region" description="Helical" evidence="4">
    <location>
        <begin position="254"/>
        <end position="279"/>
    </location>
</feature>
<comment type="pathway">
    <text evidence="1">Lipid metabolism.</text>
</comment>
<dbReference type="PATRIC" id="fig|1229276.3.peg.239"/>
<organism evidence="6 7">
    <name type="scientific">Sphingobacterium deserti</name>
    <dbReference type="NCBI Taxonomy" id="1229276"/>
    <lineage>
        <taxon>Bacteria</taxon>
        <taxon>Pseudomonadati</taxon>
        <taxon>Bacteroidota</taxon>
        <taxon>Sphingobacteriia</taxon>
        <taxon>Sphingobacteriales</taxon>
        <taxon>Sphingobacteriaceae</taxon>
        <taxon>Sphingobacterium</taxon>
    </lineage>
</organism>
<dbReference type="Pfam" id="PF01553">
    <property type="entry name" value="Acyltransferase"/>
    <property type="match status" value="1"/>
</dbReference>
<dbReference type="SMART" id="SM00563">
    <property type="entry name" value="PlsC"/>
    <property type="match status" value="1"/>
</dbReference>
<dbReference type="PANTHER" id="PTHR10434">
    <property type="entry name" value="1-ACYL-SN-GLYCEROL-3-PHOSPHATE ACYLTRANSFERASE"/>
    <property type="match status" value="1"/>
</dbReference>
<dbReference type="STRING" id="1229276.DI53_0231"/>
<dbReference type="Proteomes" id="UP000031802">
    <property type="component" value="Unassembled WGS sequence"/>
</dbReference>
<keyword evidence="4" id="KW-0472">Membrane</keyword>